<evidence type="ECO:0000313" key="1">
    <source>
        <dbReference type="EMBL" id="QHU17550.1"/>
    </source>
</evidence>
<dbReference type="EMBL" id="MN740916">
    <property type="protein sequence ID" value="QHU17550.1"/>
    <property type="molecule type" value="Genomic_DNA"/>
</dbReference>
<protein>
    <recommendedName>
        <fullName evidence="2">DNA methylase adenine-specific domain-containing protein</fullName>
    </recommendedName>
</protein>
<organism evidence="1">
    <name type="scientific">viral metagenome</name>
    <dbReference type="NCBI Taxonomy" id="1070528"/>
    <lineage>
        <taxon>unclassified sequences</taxon>
        <taxon>metagenomes</taxon>
        <taxon>organismal metagenomes</taxon>
    </lineage>
</organism>
<sequence length="435" mass="50595">MNNKDKYGEVFTPSYLVEQMIDDAKMIMGNDFFLSKRNIFETGCGKGVFYSTLMQHIQSSTPYIMNEINAEHESILHAHIPSCRPHDKVFICDLFDMVCDWKLDEKCQYDLVWGNLPFQSGGKKFVPGLATFHGNDSAVTNPKDVVTIWPKMIHVLFEHVLKQGGYFFGIIPCIWLKKDRACIYDLFVKQHKLCFLKVFHSYEAHKLFGYKCQTPMCYVMVQKMNQPSTEDPMDQTFSLYDADVNQYIDFTLLRDYCIPTAHASLFQTQVVHIQNTPNYVSCYDKLKKISLWKQSIVDEASVFFNQKSHTRLRDHIVENPYIYKVITGASVNKKQNNELVLHGFVSSLPGLYYGIPKLILPHKRLLKLFKDESGTYSCYGRDMYVFLCPHGIDEINALEQLLSTNKAIQMIEHGFSIRMNFIEKYVFQYINYDLK</sequence>
<evidence type="ECO:0008006" key="2">
    <source>
        <dbReference type="Google" id="ProtNLM"/>
    </source>
</evidence>
<dbReference type="SUPFAM" id="SSF53335">
    <property type="entry name" value="S-adenosyl-L-methionine-dependent methyltransferases"/>
    <property type="match status" value="1"/>
</dbReference>
<dbReference type="InterPro" id="IPR029063">
    <property type="entry name" value="SAM-dependent_MTases_sf"/>
</dbReference>
<reference evidence="1" key="1">
    <citation type="journal article" date="2020" name="Nature">
        <title>Giant virus diversity and host interactions through global metagenomics.</title>
        <authorList>
            <person name="Schulz F."/>
            <person name="Roux S."/>
            <person name="Paez-Espino D."/>
            <person name="Jungbluth S."/>
            <person name="Walsh D.A."/>
            <person name="Denef V.J."/>
            <person name="McMahon K.D."/>
            <person name="Konstantinidis K.T."/>
            <person name="Eloe-Fadrosh E.A."/>
            <person name="Kyrpides N.C."/>
            <person name="Woyke T."/>
        </authorList>
    </citation>
    <scope>NUCLEOTIDE SEQUENCE</scope>
    <source>
        <strain evidence="1">GVMAG-S-3300012919-55</strain>
    </source>
</reference>
<dbReference type="Gene3D" id="3.40.50.150">
    <property type="entry name" value="Vaccinia Virus protein VP39"/>
    <property type="match status" value="1"/>
</dbReference>
<accession>A0A6C0KLL3</accession>
<name>A0A6C0KLL3_9ZZZZ</name>
<proteinExistence type="predicted"/>
<dbReference type="AlphaFoldDB" id="A0A6C0KLL3"/>